<dbReference type="GO" id="GO:0140359">
    <property type="term" value="F:ABC-type transporter activity"/>
    <property type="evidence" value="ECO:0007669"/>
    <property type="project" value="InterPro"/>
</dbReference>
<dbReference type="InterPro" id="IPR047641">
    <property type="entry name" value="ABC_transpr_MalK/UgpC-like"/>
</dbReference>
<reference evidence="8 9" key="1">
    <citation type="submission" date="2019-03" db="EMBL/GenBank/DDBJ databases">
        <title>Genomic Encyclopedia of Type Strains, Phase IV (KMG-IV): sequencing the most valuable type-strain genomes for metagenomic binning, comparative biology and taxonomic classification.</title>
        <authorList>
            <person name="Goeker M."/>
        </authorList>
    </citation>
    <scope>NUCLEOTIDE SEQUENCE [LARGE SCALE GENOMIC DNA]</scope>
    <source>
        <strain evidence="8 9">DSM 18577</strain>
    </source>
</reference>
<dbReference type="GO" id="GO:0055052">
    <property type="term" value="C:ATP-binding cassette (ABC) transporter complex, substrate-binding subunit-containing"/>
    <property type="evidence" value="ECO:0007669"/>
    <property type="project" value="TreeGrafter"/>
</dbReference>
<dbReference type="PANTHER" id="PTHR43875">
    <property type="entry name" value="MALTODEXTRIN IMPORT ATP-BINDING PROTEIN MSMX"/>
    <property type="match status" value="1"/>
</dbReference>
<dbReference type="AlphaFoldDB" id="A0A4R1J7R5"/>
<keyword evidence="5" id="KW-1278">Translocase</keyword>
<evidence type="ECO:0000313" key="9">
    <source>
        <dbReference type="Proteomes" id="UP000295565"/>
    </source>
</evidence>
<dbReference type="InterPro" id="IPR003439">
    <property type="entry name" value="ABC_transporter-like_ATP-bd"/>
</dbReference>
<dbReference type="Pfam" id="PF08402">
    <property type="entry name" value="TOBE_2"/>
    <property type="match status" value="1"/>
</dbReference>
<evidence type="ECO:0000313" key="8">
    <source>
        <dbReference type="EMBL" id="TCK46447.1"/>
    </source>
</evidence>
<dbReference type="GO" id="GO:0005524">
    <property type="term" value="F:ATP binding"/>
    <property type="evidence" value="ECO:0007669"/>
    <property type="project" value="UniProtKB-KW"/>
</dbReference>
<dbReference type="Proteomes" id="UP000295565">
    <property type="component" value="Unassembled WGS sequence"/>
</dbReference>
<dbReference type="InterPro" id="IPR013611">
    <property type="entry name" value="Transp-assoc_OB_typ2"/>
</dbReference>
<dbReference type="SUPFAM" id="SSF50331">
    <property type="entry name" value="MOP-like"/>
    <property type="match status" value="1"/>
</dbReference>
<dbReference type="InterPro" id="IPR017871">
    <property type="entry name" value="ABC_transporter-like_CS"/>
</dbReference>
<dbReference type="PROSITE" id="PS00211">
    <property type="entry name" value="ABC_TRANSPORTER_1"/>
    <property type="match status" value="1"/>
</dbReference>
<dbReference type="EMBL" id="SMGD01000019">
    <property type="protein sequence ID" value="TCK46447.1"/>
    <property type="molecule type" value="Genomic_DNA"/>
</dbReference>
<dbReference type="FunFam" id="3.40.50.300:FF:000042">
    <property type="entry name" value="Maltose/maltodextrin ABC transporter, ATP-binding protein"/>
    <property type="match status" value="1"/>
</dbReference>
<dbReference type="InterPro" id="IPR008995">
    <property type="entry name" value="Mo/tungstate-bd_C_term_dom"/>
</dbReference>
<evidence type="ECO:0000256" key="6">
    <source>
        <dbReference type="ARBA" id="ARBA00023136"/>
    </source>
</evidence>
<evidence type="ECO:0000259" key="7">
    <source>
        <dbReference type="PROSITE" id="PS50893"/>
    </source>
</evidence>
<dbReference type="Pfam" id="PF00005">
    <property type="entry name" value="ABC_tran"/>
    <property type="match status" value="1"/>
</dbReference>
<keyword evidence="9" id="KW-1185">Reference proteome</keyword>
<dbReference type="InterPro" id="IPR027417">
    <property type="entry name" value="P-loop_NTPase"/>
</dbReference>
<dbReference type="RefSeq" id="WP_131914445.1">
    <property type="nucleotide sequence ID" value="NZ_OU594967.1"/>
</dbReference>
<protein>
    <submittedName>
        <fullName evidence="8">Carbohydrate ABC transporter ATP-binding protein (CUT1 family)</fullName>
    </submittedName>
</protein>
<dbReference type="InterPro" id="IPR012340">
    <property type="entry name" value="NA-bd_OB-fold"/>
</dbReference>
<evidence type="ECO:0000256" key="2">
    <source>
        <dbReference type="ARBA" id="ARBA00022475"/>
    </source>
</evidence>
<dbReference type="SMART" id="SM00382">
    <property type="entry name" value="AAA"/>
    <property type="match status" value="1"/>
</dbReference>
<dbReference type="GO" id="GO:0008643">
    <property type="term" value="P:carbohydrate transport"/>
    <property type="evidence" value="ECO:0007669"/>
    <property type="project" value="InterPro"/>
</dbReference>
<name>A0A4R1J7R5_9GAMM</name>
<evidence type="ECO:0000256" key="1">
    <source>
        <dbReference type="ARBA" id="ARBA00022448"/>
    </source>
</evidence>
<dbReference type="Gene3D" id="3.40.50.300">
    <property type="entry name" value="P-loop containing nucleotide triphosphate hydrolases"/>
    <property type="match status" value="1"/>
</dbReference>
<keyword evidence="2" id="KW-1003">Cell membrane</keyword>
<evidence type="ECO:0000256" key="4">
    <source>
        <dbReference type="ARBA" id="ARBA00022840"/>
    </source>
</evidence>
<keyword evidence="1" id="KW-0813">Transport</keyword>
<keyword evidence="4 8" id="KW-0067">ATP-binding</keyword>
<evidence type="ECO:0000256" key="3">
    <source>
        <dbReference type="ARBA" id="ARBA00022741"/>
    </source>
</evidence>
<dbReference type="InterPro" id="IPR015855">
    <property type="entry name" value="ABC_transpr_MalK-like"/>
</dbReference>
<dbReference type="PROSITE" id="PS50893">
    <property type="entry name" value="ABC_TRANSPORTER_2"/>
    <property type="match status" value="1"/>
</dbReference>
<dbReference type="Gene3D" id="2.40.50.100">
    <property type="match status" value="1"/>
</dbReference>
<keyword evidence="3" id="KW-0547">Nucleotide-binding</keyword>
<dbReference type="OrthoDB" id="9802264at2"/>
<keyword evidence="6" id="KW-0472">Membrane</keyword>
<accession>A0A4R1J7R5</accession>
<proteinExistence type="predicted"/>
<dbReference type="InterPro" id="IPR003593">
    <property type="entry name" value="AAA+_ATPase"/>
</dbReference>
<dbReference type="SUPFAM" id="SSF52540">
    <property type="entry name" value="P-loop containing nucleoside triphosphate hydrolases"/>
    <property type="match status" value="1"/>
</dbReference>
<gene>
    <name evidence="8" type="ORF">EV690_3727</name>
</gene>
<dbReference type="CDD" id="cd03301">
    <property type="entry name" value="ABC_MalK_N"/>
    <property type="match status" value="1"/>
</dbReference>
<comment type="caution">
    <text evidence="8">The sequence shown here is derived from an EMBL/GenBank/DDBJ whole genome shotgun (WGS) entry which is preliminary data.</text>
</comment>
<evidence type="ECO:0000256" key="5">
    <source>
        <dbReference type="ARBA" id="ARBA00022967"/>
    </source>
</evidence>
<sequence length="355" mass="40534">MSQLHLQQINKQYTDQPVIENLSLEIENGEFLVLVGASGCGKSTLLRIIAGLEEVSAGHIYCDQQDITHQSPRERNFSMIFQNYALFPHMSVEQNITFGMKVRGEKLKDNKQLVAKTVSMLQLDELLKRRPKELSGGQRQRVAMARAIVRNPRLFLMDEPLSNLDAKLRHDVRDGIMAMHEQLQVTTIYVTHDQVEAMTMADRIVVLDQGQIQQVGTPEELYRTPKNLFVARFIGSPSMNTWQLSVAEHMLHFANWQISVSSQRNSIWLGLRPEHIHLGESDDGRNQFSGIFERQELLGHVRLLTLRADFGPVQLFCDNEAILPDIGQSLTCHFQAQRIHLFCANTLQRLSIKDL</sequence>
<dbReference type="GO" id="GO:0016887">
    <property type="term" value="F:ATP hydrolysis activity"/>
    <property type="evidence" value="ECO:0007669"/>
    <property type="project" value="InterPro"/>
</dbReference>
<feature type="domain" description="ABC transporter" evidence="7">
    <location>
        <begin position="4"/>
        <end position="234"/>
    </location>
</feature>
<organism evidence="8 9">
    <name type="scientific">Celerinatantimonas diazotrophica</name>
    <dbReference type="NCBI Taxonomy" id="412034"/>
    <lineage>
        <taxon>Bacteria</taxon>
        <taxon>Pseudomonadati</taxon>
        <taxon>Pseudomonadota</taxon>
        <taxon>Gammaproteobacteria</taxon>
        <taxon>Celerinatantimonadaceae</taxon>
        <taxon>Celerinatantimonas</taxon>
    </lineage>
</organism>
<dbReference type="PANTHER" id="PTHR43875:SF15">
    <property type="entry name" value="TREHALOSE IMPORT ATP-BINDING PROTEIN SUGC"/>
    <property type="match status" value="1"/>
</dbReference>
<dbReference type="Gene3D" id="2.40.50.140">
    <property type="entry name" value="Nucleic acid-binding proteins"/>
    <property type="match status" value="1"/>
</dbReference>